<dbReference type="STRING" id="419479.SAMN04488563_1781"/>
<dbReference type="Pfam" id="PF03932">
    <property type="entry name" value="CutC"/>
    <property type="match status" value="1"/>
</dbReference>
<dbReference type="Proteomes" id="UP000182977">
    <property type="component" value="Chromosome I"/>
</dbReference>
<dbReference type="SUPFAM" id="SSF110395">
    <property type="entry name" value="CutC-like"/>
    <property type="match status" value="1"/>
</dbReference>
<dbReference type="EMBL" id="LT629791">
    <property type="protein sequence ID" value="SDU44353.1"/>
    <property type="molecule type" value="Genomic_DNA"/>
</dbReference>
<gene>
    <name evidence="3" type="ORF">SAMN04488563_1781</name>
</gene>
<organism evidence="3 4">
    <name type="scientific">Jiangella alkaliphila</name>
    <dbReference type="NCBI Taxonomy" id="419479"/>
    <lineage>
        <taxon>Bacteria</taxon>
        <taxon>Bacillati</taxon>
        <taxon>Actinomycetota</taxon>
        <taxon>Actinomycetes</taxon>
        <taxon>Jiangellales</taxon>
        <taxon>Jiangellaceae</taxon>
        <taxon>Jiangella</taxon>
    </lineage>
</organism>
<dbReference type="InterPro" id="IPR005627">
    <property type="entry name" value="CutC-like"/>
</dbReference>
<proteinExistence type="inferred from homology"/>
<dbReference type="PANTHER" id="PTHR12598">
    <property type="entry name" value="COPPER HOMEOSTASIS PROTEIN CUTC"/>
    <property type="match status" value="1"/>
</dbReference>
<dbReference type="InterPro" id="IPR036822">
    <property type="entry name" value="CutC-like_dom_sf"/>
</dbReference>
<evidence type="ECO:0000256" key="1">
    <source>
        <dbReference type="ARBA" id="ARBA00007768"/>
    </source>
</evidence>
<sequence>MRPLLEVIALGPGDVPGAVEGGADRLEVVADMDADGLTPSLDTVRDLKRACDLPLRVMLRTNDGFSTSGSELARLRIAAYQLANAGADGFVLGFLGLNAEIDVEATLALADELGGRPWTFHRAIDHCLDLNEAWEVVPGLPGLDAVLTAGSARGVGSGLDELCTRATGSARAAEVMMAGGGLEPDHVPWLARAGVRQFHVGSRVRPGGSWKAYIDAGLVRSWRILIDDAVAAAL</sequence>
<dbReference type="Gene3D" id="3.20.20.380">
    <property type="entry name" value="Copper homeostasis (CutC) domain"/>
    <property type="match status" value="1"/>
</dbReference>
<dbReference type="PANTHER" id="PTHR12598:SF0">
    <property type="entry name" value="COPPER HOMEOSTASIS PROTEIN CUTC HOMOLOG"/>
    <property type="match status" value="1"/>
</dbReference>
<dbReference type="RefSeq" id="WP_046771828.1">
    <property type="nucleotide sequence ID" value="NZ_LBMC01000051.1"/>
</dbReference>
<evidence type="ECO:0000313" key="3">
    <source>
        <dbReference type="EMBL" id="SDU44353.1"/>
    </source>
</evidence>
<reference evidence="4" key="1">
    <citation type="submission" date="2016-10" db="EMBL/GenBank/DDBJ databases">
        <authorList>
            <person name="Varghese N."/>
            <person name="Submissions S."/>
        </authorList>
    </citation>
    <scope>NUCLEOTIDE SEQUENCE [LARGE SCALE GENOMIC DNA]</scope>
    <source>
        <strain evidence="4">DSM 45079</strain>
    </source>
</reference>
<keyword evidence="4" id="KW-1185">Reference proteome</keyword>
<name>A0A1H2IJV1_9ACTN</name>
<evidence type="ECO:0000313" key="4">
    <source>
        <dbReference type="Proteomes" id="UP000182977"/>
    </source>
</evidence>
<dbReference type="AlphaFoldDB" id="A0A1H2IJV1"/>
<comment type="similarity">
    <text evidence="1">Belongs to the CutC family.</text>
</comment>
<accession>A0A1H2IJV1</accession>
<evidence type="ECO:0000256" key="2">
    <source>
        <dbReference type="ARBA" id="ARBA00019014"/>
    </source>
</evidence>
<dbReference type="GO" id="GO:0005507">
    <property type="term" value="F:copper ion binding"/>
    <property type="evidence" value="ECO:0007669"/>
    <property type="project" value="TreeGrafter"/>
</dbReference>
<dbReference type="OrthoDB" id="9815677at2"/>
<protein>
    <recommendedName>
        <fullName evidence="2">Copper homeostasis protein cutC homolog</fullName>
    </recommendedName>
</protein>